<proteinExistence type="predicted"/>
<feature type="transmembrane region" description="Helical" evidence="1">
    <location>
        <begin position="86"/>
        <end position="106"/>
    </location>
</feature>
<feature type="transmembrane region" description="Helical" evidence="1">
    <location>
        <begin position="7"/>
        <end position="26"/>
    </location>
</feature>
<evidence type="ECO:0000256" key="1">
    <source>
        <dbReference type="SAM" id="Phobius"/>
    </source>
</evidence>
<organism evidence="2">
    <name type="scientific">Enterobacter chuandaensis</name>
    <dbReference type="NCBI Taxonomy" id="2497875"/>
    <lineage>
        <taxon>Bacteria</taxon>
        <taxon>Pseudomonadati</taxon>
        <taxon>Pseudomonadota</taxon>
        <taxon>Gammaproteobacteria</taxon>
        <taxon>Enterobacterales</taxon>
        <taxon>Enterobacteriaceae</taxon>
        <taxon>Enterobacter</taxon>
        <taxon>Enterobacter cloacae complex</taxon>
    </lineage>
</organism>
<keyword evidence="1" id="KW-0812">Transmembrane</keyword>
<protein>
    <submittedName>
        <fullName evidence="2">Uncharacterized protein</fullName>
    </submittedName>
</protein>
<dbReference type="RefSeq" id="WP_265193179.1">
    <property type="nucleotide sequence ID" value="NZ_CP135253.1"/>
</dbReference>
<keyword evidence="1" id="KW-0472">Membrane</keyword>
<dbReference type="EMBL" id="CP135253">
    <property type="protein sequence ID" value="WNS39990.1"/>
    <property type="molecule type" value="Genomic_DNA"/>
</dbReference>
<gene>
    <name evidence="2" type="ORF">RQP59_10710</name>
</gene>
<dbReference type="KEGG" id="echu:RQP59_10710"/>
<name>A0AA96M9C9_9ENTR</name>
<keyword evidence="1" id="KW-1133">Transmembrane helix</keyword>
<evidence type="ECO:0000313" key="2">
    <source>
        <dbReference type="EMBL" id="WNS39990.1"/>
    </source>
</evidence>
<sequence>MKKLMTTAFVFVLVWGLFGLLVYATLQGDHSLMSIVVAAYWAIIALACFISPLFLVAVFMAGKESDPMERAKLLIPLKDYYKRKGAIRKFIGLVTMAAIFVMLSYSGWVFTSLFYILACGFVTLLNSVGRDKFEELTGHIVKF</sequence>
<feature type="transmembrane region" description="Helical" evidence="1">
    <location>
        <begin position="38"/>
        <end position="62"/>
    </location>
</feature>
<reference evidence="2" key="1">
    <citation type="submission" date="2023-09" db="EMBL/GenBank/DDBJ databases">
        <title>Coexistence of blaNDM-1 and blaKPC-2 in Enterobacter chuandaensis.</title>
        <authorList>
            <person name="Chen R."/>
        </authorList>
    </citation>
    <scope>NUCLEOTIDE SEQUENCE</scope>
    <source>
        <strain evidence="2">FAHZZU5885</strain>
    </source>
</reference>
<accession>A0AA96M9C9</accession>
<dbReference type="AlphaFoldDB" id="A0AA96M9C9"/>